<feature type="non-terminal residue" evidence="1">
    <location>
        <position position="1"/>
    </location>
</feature>
<sequence length="14" mass="1496">NGNKHPIGRLTSTT</sequence>
<accession>A0A454CV16</accession>
<dbReference type="EMBL" id="AJSR01001711">
    <property type="protein sequence ID" value="EKM30276.1"/>
    <property type="molecule type" value="Genomic_DNA"/>
</dbReference>
<protein>
    <submittedName>
        <fullName evidence="1">Uncharacterized protein</fullName>
    </submittedName>
</protein>
<gene>
    <name evidence="1" type="ORF">VCHENC02_3988B</name>
</gene>
<dbReference type="Proteomes" id="UP000008367">
    <property type="component" value="Unassembled WGS sequence"/>
</dbReference>
<proteinExistence type="predicted"/>
<comment type="caution">
    <text evidence="1">The sequence shown here is derived from an EMBL/GenBank/DDBJ whole genome shotgun (WGS) entry which is preliminary data.</text>
</comment>
<evidence type="ECO:0000313" key="2">
    <source>
        <dbReference type="Proteomes" id="UP000008367"/>
    </source>
</evidence>
<evidence type="ECO:0000313" key="1">
    <source>
        <dbReference type="EMBL" id="EKM30276.1"/>
    </source>
</evidence>
<organism evidence="1 2">
    <name type="scientific">Vibrio harveyi</name>
    <name type="common">Beneckea harveyi</name>
    <dbReference type="NCBI Taxonomy" id="669"/>
    <lineage>
        <taxon>Bacteria</taxon>
        <taxon>Pseudomonadati</taxon>
        <taxon>Pseudomonadota</taxon>
        <taxon>Gammaproteobacteria</taxon>
        <taxon>Vibrionales</taxon>
        <taxon>Vibrionaceae</taxon>
        <taxon>Vibrio</taxon>
    </lineage>
</organism>
<name>A0A454CV16_VIBHA</name>
<reference evidence="1 2" key="1">
    <citation type="submission" date="2012-10" db="EMBL/GenBank/DDBJ databases">
        <title>Genome sequence of Vibrio Cholerae HENC-02.</title>
        <authorList>
            <person name="Eppinger M."/>
            <person name="Hasan N.A."/>
            <person name="Sengamalay N."/>
            <person name="Hine E."/>
            <person name="Su Q."/>
            <person name="Daugherty S.C."/>
            <person name="Young S."/>
            <person name="Sadzewicz L."/>
            <person name="Tallon L."/>
            <person name="Cebula T.A."/>
            <person name="Ravel J."/>
            <person name="Colwell R.R."/>
        </authorList>
    </citation>
    <scope>NUCLEOTIDE SEQUENCE [LARGE SCALE GENOMIC DNA]</scope>
    <source>
        <strain evidence="1 2">HENC-02</strain>
    </source>
</reference>